<comment type="caution">
    <text evidence="1">The sequence shown here is derived from an EMBL/GenBank/DDBJ whole genome shotgun (WGS) entry which is preliminary data.</text>
</comment>
<accession>A0ACC6ST63</accession>
<sequence>MTRSKQVSDWACSASGAARKPDLLIELVETGGDAKAEAGAALYRYNVAKSGVADRMPIGAIVRDASGKVVGGLWGRTELGLLFLDMFFVTEDVRGKSYGSRLLSAVETEARKRGCARAVVETSSFQAPGFYVRHGYEEFGRVEFGIPGAERIFLRKEL</sequence>
<name>A0ACC6ST63_9HYPH</name>
<evidence type="ECO:0000313" key="2">
    <source>
        <dbReference type="Proteomes" id="UP001480082"/>
    </source>
</evidence>
<evidence type="ECO:0000313" key="1">
    <source>
        <dbReference type="EMBL" id="MER9282855.1"/>
    </source>
</evidence>
<protein>
    <submittedName>
        <fullName evidence="1">GNAT family N-acetyltransferase</fullName>
    </submittedName>
</protein>
<dbReference type="EMBL" id="JAMYRI010000001">
    <property type="protein sequence ID" value="MER9282855.1"/>
    <property type="molecule type" value="Genomic_DNA"/>
</dbReference>
<organism evidence="1 2">
    <name type="scientific">Mesorhizobium australicum</name>
    <dbReference type="NCBI Taxonomy" id="536018"/>
    <lineage>
        <taxon>Bacteria</taxon>
        <taxon>Pseudomonadati</taxon>
        <taxon>Pseudomonadota</taxon>
        <taxon>Alphaproteobacteria</taxon>
        <taxon>Hyphomicrobiales</taxon>
        <taxon>Phyllobacteriaceae</taxon>
        <taxon>Mesorhizobium</taxon>
    </lineage>
</organism>
<keyword evidence="2" id="KW-1185">Reference proteome</keyword>
<gene>
    <name evidence="1" type="ORF">NKI81_02605</name>
</gene>
<dbReference type="Proteomes" id="UP001480082">
    <property type="component" value="Unassembled WGS sequence"/>
</dbReference>
<proteinExistence type="predicted"/>
<reference evidence="1 2" key="1">
    <citation type="journal article" date="2024" name="Proc. Natl. Acad. Sci. U.S.A.">
        <title>The evolutionary genomics of adaptation to stress in wild rhizobium bacteria.</title>
        <authorList>
            <person name="Kehlet-Delgado H."/>
            <person name="Montoya A.P."/>
            <person name="Jensen K.T."/>
            <person name="Wendlandt C.E."/>
            <person name="Dexheimer C."/>
            <person name="Roberts M."/>
            <person name="Torres Martinez L."/>
            <person name="Friesen M.L."/>
            <person name="Griffitts J.S."/>
            <person name="Porter S.S."/>
        </authorList>
    </citation>
    <scope>NUCLEOTIDE SEQUENCE [LARGE SCALE GENOMIC DNA]</scope>
    <source>
        <strain evidence="1 2">M0468</strain>
    </source>
</reference>